<keyword evidence="7" id="KW-0413">Isomerase</keyword>
<protein>
    <recommendedName>
        <fullName evidence="5">Acetyltransferase</fullName>
        <ecNumber evidence="5">2.3.1.-</ecNumber>
    </recommendedName>
</protein>
<evidence type="ECO:0000256" key="1">
    <source>
        <dbReference type="ARBA" id="ARBA00007274"/>
    </source>
</evidence>
<dbReference type="GO" id="GO:0004106">
    <property type="term" value="F:chorismate mutase activity"/>
    <property type="evidence" value="ECO:0007669"/>
    <property type="project" value="InterPro"/>
</dbReference>
<organism evidence="7 8">
    <name type="scientific">Enterococcus lacertideformus</name>
    <dbReference type="NCBI Taxonomy" id="2771493"/>
    <lineage>
        <taxon>Bacteria</taxon>
        <taxon>Bacillati</taxon>
        <taxon>Bacillota</taxon>
        <taxon>Bacilli</taxon>
        <taxon>Lactobacillales</taxon>
        <taxon>Enterococcaceae</taxon>
        <taxon>Enterococcus</taxon>
    </lineage>
</organism>
<dbReference type="PANTHER" id="PTHR43017">
    <property type="entry name" value="GALACTOSIDE O-ACETYLTRANSFERASE"/>
    <property type="match status" value="1"/>
</dbReference>
<dbReference type="EC" id="2.3.1.-" evidence="5"/>
<dbReference type="InterPro" id="IPR002701">
    <property type="entry name" value="CM_II_prokaryot"/>
</dbReference>
<keyword evidence="3" id="KW-0677">Repeat</keyword>
<dbReference type="SUPFAM" id="SSF51161">
    <property type="entry name" value="Trimeric LpxA-like enzymes"/>
    <property type="match status" value="1"/>
</dbReference>
<dbReference type="Proteomes" id="UP000637757">
    <property type="component" value="Unassembled WGS sequence"/>
</dbReference>
<dbReference type="Pfam" id="PF12464">
    <property type="entry name" value="Mac"/>
    <property type="match status" value="1"/>
</dbReference>
<dbReference type="InterPro" id="IPR036263">
    <property type="entry name" value="Chorismate_II_sf"/>
</dbReference>
<keyword evidence="4 5" id="KW-0012">Acyltransferase</keyword>
<dbReference type="InterPro" id="IPR001451">
    <property type="entry name" value="Hexapep"/>
</dbReference>
<dbReference type="InterPro" id="IPR024688">
    <property type="entry name" value="Mac_dom"/>
</dbReference>
<accession>A0A931F7W5</accession>
<dbReference type="InterPro" id="IPR036979">
    <property type="entry name" value="CM_dom_sf"/>
</dbReference>
<gene>
    <name evidence="7" type="ORF">IC227_00810</name>
</gene>
<dbReference type="SUPFAM" id="SSF48600">
    <property type="entry name" value="Chorismate mutase II"/>
    <property type="match status" value="1"/>
</dbReference>
<dbReference type="Gene3D" id="2.160.10.10">
    <property type="entry name" value="Hexapeptide repeat proteins"/>
    <property type="match status" value="1"/>
</dbReference>
<keyword evidence="8" id="KW-1185">Reference proteome</keyword>
<dbReference type="InterPro" id="IPR011004">
    <property type="entry name" value="Trimer_LpxA-like_sf"/>
</dbReference>
<dbReference type="FunFam" id="2.160.10.10:FF:000008">
    <property type="entry name" value="Maltose O-acetyltransferase"/>
    <property type="match status" value="1"/>
</dbReference>
<evidence type="ECO:0000313" key="7">
    <source>
        <dbReference type="EMBL" id="MBF8807209.1"/>
    </source>
</evidence>
<name>A0A931F7W5_9ENTE</name>
<comment type="similarity">
    <text evidence="1 5">Belongs to the transferase hexapeptide repeat family.</text>
</comment>
<dbReference type="EMBL" id="JADAKE010000003">
    <property type="protein sequence ID" value="MBF8807209.1"/>
    <property type="molecule type" value="Genomic_DNA"/>
</dbReference>
<dbReference type="GO" id="GO:0008870">
    <property type="term" value="F:galactoside O-acetyltransferase activity"/>
    <property type="evidence" value="ECO:0007669"/>
    <property type="project" value="TreeGrafter"/>
</dbReference>
<dbReference type="Pfam" id="PF01817">
    <property type="entry name" value="CM_2"/>
    <property type="match status" value="1"/>
</dbReference>
<feature type="domain" description="Chorismate mutase" evidence="6">
    <location>
        <begin position="187"/>
        <end position="277"/>
    </location>
</feature>
<evidence type="ECO:0000256" key="4">
    <source>
        <dbReference type="ARBA" id="ARBA00023315"/>
    </source>
</evidence>
<dbReference type="SMART" id="SM00830">
    <property type="entry name" value="CM_2"/>
    <property type="match status" value="1"/>
</dbReference>
<evidence type="ECO:0000256" key="2">
    <source>
        <dbReference type="ARBA" id="ARBA00022679"/>
    </source>
</evidence>
<dbReference type="GO" id="GO:0046417">
    <property type="term" value="P:chorismate metabolic process"/>
    <property type="evidence" value="ECO:0007669"/>
    <property type="project" value="InterPro"/>
</dbReference>
<dbReference type="PROSITE" id="PS51168">
    <property type="entry name" value="CHORISMATE_MUT_2"/>
    <property type="match status" value="1"/>
</dbReference>
<dbReference type="InterPro" id="IPR039369">
    <property type="entry name" value="LacA-like"/>
</dbReference>
<dbReference type="NCBIfam" id="TIGR01805">
    <property type="entry name" value="CM_mono_grmpos"/>
    <property type="match status" value="1"/>
</dbReference>
<evidence type="ECO:0000313" key="8">
    <source>
        <dbReference type="Proteomes" id="UP000637757"/>
    </source>
</evidence>
<evidence type="ECO:0000259" key="6">
    <source>
        <dbReference type="PROSITE" id="PS51168"/>
    </source>
</evidence>
<keyword evidence="2 5" id="KW-0808">Transferase</keyword>
<dbReference type="PANTHER" id="PTHR43017:SF1">
    <property type="entry name" value="ACETYLTRANSFERASE YJL218W-RELATED"/>
    <property type="match status" value="1"/>
</dbReference>
<sequence length="295" mass="33351">MINKTEKEKMIAGELYFANDPELVADRQLARSQCKIINQAATFELRAQLIKEIFGKTGEKIYMEPMISFDYGYNIFVGENFYANFNCTFLDVSTIEIGDNCMLAPNVQLYTATHPLNPTKRNSGLEYAKPIKIGHNVWLGGGVIVTPGVTLGDNVVVGAGAVVTKSFPDNVVIAGNPARIIKRVDEEQQPECLATLRQTIDSVDRQIVQLLETRMSTVTKIGQIKEATKKAIYDEKREQQVLAKVASWLEQSRYKETIVATYADIMKHSRNYQQEWVAEKEQKESMRQNEEKTDD</sequence>
<evidence type="ECO:0000256" key="5">
    <source>
        <dbReference type="RuleBase" id="RU367021"/>
    </source>
</evidence>
<dbReference type="SMART" id="SM01266">
    <property type="entry name" value="Mac"/>
    <property type="match status" value="1"/>
</dbReference>
<proteinExistence type="inferred from homology"/>
<dbReference type="AlphaFoldDB" id="A0A931F7W5"/>
<dbReference type="InterPro" id="IPR011279">
    <property type="entry name" value="Chorismate_mutase_GmP"/>
</dbReference>
<dbReference type="Gene3D" id="1.20.59.10">
    <property type="entry name" value="Chorismate mutase"/>
    <property type="match status" value="1"/>
</dbReference>
<comment type="caution">
    <text evidence="7">The sequence shown here is derived from an EMBL/GenBank/DDBJ whole genome shotgun (WGS) entry which is preliminary data.</text>
</comment>
<dbReference type="CDD" id="cd03357">
    <property type="entry name" value="LbH_MAT_GAT"/>
    <property type="match status" value="1"/>
</dbReference>
<evidence type="ECO:0000256" key="3">
    <source>
        <dbReference type="ARBA" id="ARBA00022737"/>
    </source>
</evidence>
<reference evidence="7" key="1">
    <citation type="submission" date="2020-09" db="EMBL/GenBank/DDBJ databases">
        <title>Genomic insights into the novelty and pathogenicity of a unique biofilm-forming Enterococcus sp. bacteria (Enterococcus lacertideformus) identified in reptiles.</title>
        <authorList>
            <person name="Agius J.E."/>
            <person name="Phalen D.N."/>
            <person name="Rose K."/>
            <person name="Eden J.-S."/>
        </authorList>
    </citation>
    <scope>NUCLEOTIDE SEQUENCE</scope>
    <source>
        <strain evidence="7">PHRS 0518</strain>
    </source>
</reference>
<dbReference type="Pfam" id="PF14602">
    <property type="entry name" value="Hexapep_2"/>
    <property type="match status" value="1"/>
</dbReference>